<dbReference type="GeneID" id="64966203"/>
<gene>
    <name evidence="4" type="ORF">AKAW2_80683S</name>
    <name evidence="5" type="ORF">RIB2604_02501200</name>
</gene>
<evidence type="ECO:0000313" key="7">
    <source>
        <dbReference type="Proteomes" id="UP000661280"/>
    </source>
</evidence>
<dbReference type="PROSITE" id="PS50297">
    <property type="entry name" value="ANK_REP_REGION"/>
    <property type="match status" value="5"/>
</dbReference>
<dbReference type="EMBL" id="AP024432">
    <property type="protein sequence ID" value="BCS04882.1"/>
    <property type="molecule type" value="Genomic_DNA"/>
</dbReference>
<dbReference type="PANTHER" id="PTHR24198">
    <property type="entry name" value="ANKYRIN REPEAT AND PROTEIN KINASE DOMAIN-CONTAINING PROTEIN"/>
    <property type="match status" value="1"/>
</dbReference>
<dbReference type="EMBL" id="BCWF01000024">
    <property type="protein sequence ID" value="GAT28045.1"/>
    <property type="molecule type" value="Genomic_DNA"/>
</dbReference>
<evidence type="ECO:0000256" key="3">
    <source>
        <dbReference type="PROSITE-ProRule" id="PRU00023"/>
    </source>
</evidence>
<dbReference type="Proteomes" id="UP000661280">
    <property type="component" value="Chromosome 8"/>
</dbReference>
<evidence type="ECO:0000313" key="6">
    <source>
        <dbReference type="Proteomes" id="UP000075230"/>
    </source>
</evidence>
<dbReference type="Pfam" id="PF00023">
    <property type="entry name" value="Ank"/>
    <property type="match status" value="3"/>
</dbReference>
<dbReference type="PANTHER" id="PTHR24198:SF165">
    <property type="entry name" value="ANKYRIN REPEAT-CONTAINING PROTEIN-RELATED"/>
    <property type="match status" value="1"/>
</dbReference>
<dbReference type="SMART" id="SM00248">
    <property type="entry name" value="ANK"/>
    <property type="match status" value="14"/>
</dbReference>
<dbReference type="AlphaFoldDB" id="A0A146FQR1"/>
<dbReference type="CDD" id="cd02249">
    <property type="entry name" value="ZZ"/>
    <property type="match status" value="1"/>
</dbReference>
<dbReference type="SUPFAM" id="SSF57850">
    <property type="entry name" value="RING/U-box"/>
    <property type="match status" value="1"/>
</dbReference>
<reference evidence="5 6" key="1">
    <citation type="journal article" date="2016" name="DNA Res.">
        <title>Genome sequence of Aspergillus luchuensis NBRC 4314.</title>
        <authorList>
            <person name="Yamada O."/>
            <person name="Machida M."/>
            <person name="Hosoyama A."/>
            <person name="Goto M."/>
            <person name="Takahashi T."/>
            <person name="Futagami T."/>
            <person name="Yamagata Y."/>
            <person name="Takeuchi M."/>
            <person name="Kobayashi T."/>
            <person name="Koike H."/>
            <person name="Abe K."/>
            <person name="Asai K."/>
            <person name="Arita M."/>
            <person name="Fujita N."/>
            <person name="Fukuda K."/>
            <person name="Higa K."/>
            <person name="Horikawa H."/>
            <person name="Ishikawa T."/>
            <person name="Jinno K."/>
            <person name="Kato Y."/>
            <person name="Kirimura K."/>
            <person name="Mizutani O."/>
            <person name="Nakasone K."/>
            <person name="Sano M."/>
            <person name="Shiraishi Y."/>
            <person name="Tsukahara M."/>
            <person name="Gomi K."/>
        </authorList>
    </citation>
    <scope>NUCLEOTIDE SEQUENCE [LARGE SCALE GENOMIC DNA]</scope>
    <source>
        <strain evidence="5 6">RIB 2604</strain>
    </source>
</reference>
<evidence type="ECO:0000313" key="4">
    <source>
        <dbReference type="EMBL" id="BCS04882.1"/>
    </source>
</evidence>
<dbReference type="KEGG" id="aluc:AKAW2_80683S"/>
<dbReference type="RefSeq" id="XP_041548644.1">
    <property type="nucleotide sequence ID" value="XM_041681730.1"/>
</dbReference>
<feature type="repeat" description="ANK" evidence="3">
    <location>
        <begin position="83"/>
        <end position="115"/>
    </location>
</feature>
<dbReference type="Gene3D" id="1.25.40.20">
    <property type="entry name" value="Ankyrin repeat-containing domain"/>
    <property type="match status" value="5"/>
</dbReference>
<feature type="repeat" description="ANK" evidence="3">
    <location>
        <begin position="216"/>
        <end position="248"/>
    </location>
</feature>
<feature type="repeat" description="ANK" evidence="3">
    <location>
        <begin position="117"/>
        <end position="149"/>
    </location>
</feature>
<protein>
    <recommendedName>
        <fullName evidence="8">Ankyrin repeat-containing protein</fullName>
    </recommendedName>
</protein>
<feature type="repeat" description="ANK" evidence="3">
    <location>
        <begin position="423"/>
        <end position="455"/>
    </location>
</feature>
<dbReference type="VEuPathDB" id="FungiDB:ASPFODRAFT_41580"/>
<dbReference type="PRINTS" id="PR01415">
    <property type="entry name" value="ANKYRIN"/>
</dbReference>
<dbReference type="InterPro" id="IPR002110">
    <property type="entry name" value="Ankyrin_rpt"/>
</dbReference>
<name>A0A146FQR1_ASPKA</name>
<accession>A0A146FQR1</accession>
<evidence type="ECO:0000313" key="5">
    <source>
        <dbReference type="EMBL" id="GAT28045.1"/>
    </source>
</evidence>
<dbReference type="Pfam" id="PF12796">
    <property type="entry name" value="Ank_2"/>
    <property type="match status" value="5"/>
</dbReference>
<reference evidence="4" key="3">
    <citation type="submission" date="2021-01" db="EMBL/GenBank/DDBJ databases">
        <authorList>
            <consortium name="Aspergillus luchuensis mut. kawachii IFO 4304 genome sequencing consortium"/>
            <person name="Kazuki M."/>
            <person name="Futagami T."/>
        </authorList>
    </citation>
    <scope>NUCLEOTIDE SEQUENCE</scope>
    <source>
        <strain evidence="4">IFO 4308</strain>
    </source>
</reference>
<keyword evidence="7" id="KW-1185">Reference proteome</keyword>
<dbReference type="Proteomes" id="UP000075230">
    <property type="component" value="Unassembled WGS sequence"/>
</dbReference>
<evidence type="ECO:0000256" key="1">
    <source>
        <dbReference type="ARBA" id="ARBA00022737"/>
    </source>
</evidence>
<dbReference type="OrthoDB" id="341259at2759"/>
<keyword evidence="2 3" id="KW-0040">ANK repeat</keyword>
<reference evidence="4" key="4">
    <citation type="submission" date="2021-02" db="EMBL/GenBank/DDBJ databases">
        <title>Aspergillus luchuensis mut. kawachii IFO 4304 genome sequence.</title>
        <authorList>
            <person name="Mori K."/>
            <person name="Kadooka C."/>
            <person name="Goto M."/>
            <person name="Futagami T."/>
        </authorList>
    </citation>
    <scope>NUCLEOTIDE SEQUENCE</scope>
    <source>
        <strain evidence="4">IFO 4308</strain>
    </source>
</reference>
<evidence type="ECO:0008006" key="8">
    <source>
        <dbReference type="Google" id="ProtNLM"/>
    </source>
</evidence>
<evidence type="ECO:0000256" key="2">
    <source>
        <dbReference type="ARBA" id="ARBA00023043"/>
    </source>
</evidence>
<dbReference type="PROSITE" id="PS50088">
    <property type="entry name" value="ANK_REPEAT"/>
    <property type="match status" value="6"/>
</dbReference>
<sequence>MNMSELKRELCRRCKKGTKTLMAAVREGHKECVQIILADHERFPVSDATKALGYAVRYNQIEIARLVLEAGANPSPELDGETWETSPLHYATDKGNLEMVKLLLEFKADVNQLDLYTRMTPLTTATELGHIGIVRCLVESEADVSLKKNAYDEAPLHVATRLGHLEITRLLLSRGADVDIQCSGGYPLYFACKGNHVEVVRVLLANTPKPDLYLGGREQPLSMAIYHGYTEIVALLLKAGVDINRECQDPYTLLEWAIKHNCEGAVPLILEYQPKLDREYSSGIGVLHFINQKTKVATVKHLIRCGANPKDANKKGECAIWVAVRANNELVTEYLASVLIGQLNKVVGEGTVFHIACRYGSLNMVRILAEAGADVNFAAPGGGETPLQAACGREVDGSKLNDTLEVIRYLIHNGARVNDGGWNLRSPLHKACLSSAPEVIKLLLAEGADADCKDSVGRTPARLVCYRGLEYYHALSPSINALVARDSMGRTALHYAVISGVVELVEEALEGHKQHPGYQDTYLGLVVKDGWTPLHWAARCVSPLTDKRKDMVPMIEYLIELGYDLAAKGKARDTEWTPVEVAIYHDADQEVKERLVPDDLEVNQLLPGTDFKRSFFCGGCFLPVVGFNMKCQVCDNFWLCFKCQAYRESLHPADHDLEQFCDEYDWGAKEWVPVERYIPCDSPILTLELPADSPLA</sequence>
<feature type="repeat" description="ANK" evidence="3">
    <location>
        <begin position="348"/>
        <end position="380"/>
    </location>
</feature>
<reference evidence="6" key="2">
    <citation type="submission" date="2016-02" db="EMBL/GenBank/DDBJ databases">
        <title>Genome sequencing of Aspergillus luchuensis NBRC 4314.</title>
        <authorList>
            <person name="Yamada O."/>
        </authorList>
    </citation>
    <scope>NUCLEOTIDE SEQUENCE [LARGE SCALE GENOMIC DNA]</scope>
    <source>
        <strain evidence="6">RIB 2604</strain>
    </source>
</reference>
<proteinExistence type="predicted"/>
<feature type="repeat" description="ANK" evidence="3">
    <location>
        <begin position="151"/>
        <end position="183"/>
    </location>
</feature>
<dbReference type="InterPro" id="IPR036770">
    <property type="entry name" value="Ankyrin_rpt-contain_sf"/>
</dbReference>
<keyword evidence="1" id="KW-0677">Repeat</keyword>
<dbReference type="SUPFAM" id="SSF48403">
    <property type="entry name" value="Ankyrin repeat"/>
    <property type="match status" value="2"/>
</dbReference>
<organism evidence="5 6">
    <name type="scientific">Aspergillus kawachii</name>
    <name type="common">White koji mold</name>
    <name type="synonym">Aspergillus awamori var. kawachi</name>
    <dbReference type="NCBI Taxonomy" id="1069201"/>
    <lineage>
        <taxon>Eukaryota</taxon>
        <taxon>Fungi</taxon>
        <taxon>Dikarya</taxon>
        <taxon>Ascomycota</taxon>
        <taxon>Pezizomycotina</taxon>
        <taxon>Eurotiomycetes</taxon>
        <taxon>Eurotiomycetidae</taxon>
        <taxon>Eurotiales</taxon>
        <taxon>Aspergillaceae</taxon>
        <taxon>Aspergillus</taxon>
        <taxon>Aspergillus subgen. Circumdati</taxon>
    </lineage>
</organism>